<reference evidence="11" key="1">
    <citation type="journal article" date="2016" name="Nature">
        <title>Genome evolution in the allotetraploid frog Xenopus laevis.</title>
        <authorList>
            <person name="Session A.M."/>
            <person name="Uno Y."/>
            <person name="Kwon T."/>
            <person name="Chapman J.A."/>
            <person name="Toyoda A."/>
            <person name="Takahashi S."/>
            <person name="Fukui A."/>
            <person name="Hikosaka A."/>
            <person name="Suzuki A."/>
            <person name="Kondo M."/>
            <person name="van Heeringen S.J."/>
            <person name="Quigley I."/>
            <person name="Heinz S."/>
            <person name="Ogino H."/>
            <person name="Ochi H."/>
            <person name="Hellsten U."/>
            <person name="Lyons J.B."/>
            <person name="Simakov O."/>
            <person name="Putnam N."/>
            <person name="Stites J."/>
            <person name="Kuroki Y."/>
            <person name="Tanaka T."/>
            <person name="Michiue T."/>
            <person name="Watanabe M."/>
            <person name="Bogdanovic O."/>
            <person name="Lister R."/>
            <person name="Georgiou G."/>
            <person name="Paranjpe S.S."/>
            <person name="van Kruijsbergen I."/>
            <person name="Shu S."/>
            <person name="Carlson J."/>
            <person name="Kinoshita T."/>
            <person name="Ohta Y."/>
            <person name="Mawaribuchi S."/>
            <person name="Jenkins J."/>
            <person name="Grimwood J."/>
            <person name="Schmutz J."/>
            <person name="Mitros T."/>
            <person name="Mozaffari S.V."/>
            <person name="Suzuki Y."/>
            <person name="Haramoto Y."/>
            <person name="Yamamoto T.S."/>
            <person name="Takagi C."/>
            <person name="Heald R."/>
            <person name="Miller K."/>
            <person name="Haudenschild C."/>
            <person name="Kitzman J."/>
            <person name="Nakayama T."/>
            <person name="Izutsu Y."/>
            <person name="Robert J."/>
            <person name="Fortriede J."/>
            <person name="Burns K."/>
            <person name="Lotay V."/>
            <person name="Karimi K."/>
            <person name="Yasuoka Y."/>
            <person name="Dichmann D.S."/>
            <person name="Flajnik M.F."/>
            <person name="Houston D.W."/>
            <person name="Shendure J."/>
            <person name="DuPasquier L."/>
            <person name="Vize P.D."/>
            <person name="Zorn A.M."/>
            <person name="Ito M."/>
            <person name="Marcotte E.M."/>
            <person name="Wallingford J.B."/>
            <person name="Ito Y."/>
            <person name="Asashima M."/>
            <person name="Ueno N."/>
            <person name="Matsuda Y."/>
            <person name="Veenstra G.J."/>
            <person name="Fujiyama A."/>
            <person name="Harland R.M."/>
            <person name="Taira M."/>
            <person name="Rokhsar D.S."/>
        </authorList>
    </citation>
    <scope>NUCLEOTIDE SEQUENCE [LARGE SCALE GENOMIC DNA]</scope>
    <source>
        <strain evidence="11">J</strain>
    </source>
</reference>
<dbReference type="AlphaFoldDB" id="A0A974D751"/>
<name>A0A974D751_XENLA</name>
<evidence type="ECO:0000256" key="1">
    <source>
        <dbReference type="ARBA" id="ARBA00004123"/>
    </source>
</evidence>
<evidence type="ECO:0000256" key="8">
    <source>
        <dbReference type="SAM" id="MobiDB-lite"/>
    </source>
</evidence>
<feature type="domain" description="BHLH" evidence="9">
    <location>
        <begin position="90"/>
        <end position="144"/>
    </location>
</feature>
<dbReference type="GO" id="GO:0000978">
    <property type="term" value="F:RNA polymerase II cis-regulatory region sequence-specific DNA binding"/>
    <property type="evidence" value="ECO:0007669"/>
    <property type="project" value="TreeGrafter"/>
</dbReference>
<dbReference type="GO" id="GO:0032525">
    <property type="term" value="P:somite rostral/caudal axis specification"/>
    <property type="evidence" value="ECO:0007669"/>
    <property type="project" value="TreeGrafter"/>
</dbReference>
<keyword evidence="7" id="KW-0539">Nucleus</keyword>
<dbReference type="PANTHER" id="PTHR20937">
    <property type="entry name" value="IP14615P"/>
    <property type="match status" value="1"/>
</dbReference>
<protein>
    <recommendedName>
        <fullName evidence="9">BHLH domain-containing protein</fullName>
    </recommendedName>
</protein>
<dbReference type="Pfam" id="PF00010">
    <property type="entry name" value="HLH"/>
    <property type="match status" value="1"/>
</dbReference>
<keyword evidence="2" id="KW-0217">Developmental protein</keyword>
<evidence type="ECO:0000256" key="3">
    <source>
        <dbReference type="ARBA" id="ARBA00022976"/>
    </source>
</evidence>
<accession>A0A974D751</accession>
<comment type="subcellular location">
    <subcellularLocation>
        <location evidence="1">Nucleus</location>
    </subcellularLocation>
</comment>
<keyword evidence="3" id="KW-0914">Notch signaling pathway</keyword>
<dbReference type="GO" id="GO:0001707">
    <property type="term" value="P:mesoderm formation"/>
    <property type="evidence" value="ECO:0007669"/>
    <property type="project" value="TreeGrafter"/>
</dbReference>
<gene>
    <name evidence="10" type="ORF">XELAEV_18020519mg</name>
</gene>
<dbReference type="SMART" id="SM00353">
    <property type="entry name" value="HLH"/>
    <property type="match status" value="1"/>
</dbReference>
<dbReference type="CDD" id="cd18938">
    <property type="entry name" value="bHLH_TS_Mesp"/>
    <property type="match status" value="1"/>
</dbReference>
<evidence type="ECO:0000256" key="2">
    <source>
        <dbReference type="ARBA" id="ARBA00022473"/>
    </source>
</evidence>
<dbReference type="GO" id="GO:0046983">
    <property type="term" value="F:protein dimerization activity"/>
    <property type="evidence" value="ECO:0007669"/>
    <property type="project" value="InterPro"/>
</dbReference>
<evidence type="ECO:0000313" key="11">
    <source>
        <dbReference type="Proteomes" id="UP000694892"/>
    </source>
</evidence>
<dbReference type="GO" id="GO:0005634">
    <property type="term" value="C:nucleus"/>
    <property type="evidence" value="ECO:0007669"/>
    <property type="project" value="UniProtKB-SubCell"/>
</dbReference>
<feature type="region of interest" description="Disordered" evidence="8">
    <location>
        <begin position="73"/>
        <end position="100"/>
    </location>
</feature>
<evidence type="ECO:0000256" key="4">
    <source>
        <dbReference type="ARBA" id="ARBA00023015"/>
    </source>
</evidence>
<dbReference type="PANTHER" id="PTHR20937:SF20">
    <property type="entry name" value="MESODERM POSTERIOR HOMOLOG B"/>
    <property type="match status" value="1"/>
</dbReference>
<evidence type="ECO:0000259" key="9">
    <source>
        <dbReference type="PROSITE" id="PS50888"/>
    </source>
</evidence>
<dbReference type="InterPro" id="IPR040259">
    <property type="entry name" value="Mesogenin/MesP"/>
</dbReference>
<evidence type="ECO:0000256" key="7">
    <source>
        <dbReference type="ARBA" id="ARBA00023242"/>
    </source>
</evidence>
<dbReference type="GO" id="GO:0007219">
    <property type="term" value="P:Notch signaling pathway"/>
    <property type="evidence" value="ECO:0007669"/>
    <property type="project" value="UniProtKB-KW"/>
</dbReference>
<dbReference type="GO" id="GO:0003007">
    <property type="term" value="P:heart morphogenesis"/>
    <property type="evidence" value="ECO:0007669"/>
    <property type="project" value="TreeGrafter"/>
</dbReference>
<evidence type="ECO:0000256" key="5">
    <source>
        <dbReference type="ARBA" id="ARBA00023125"/>
    </source>
</evidence>
<dbReference type="EMBL" id="CM004471">
    <property type="protein sequence ID" value="OCT86829.1"/>
    <property type="molecule type" value="Genomic_DNA"/>
</dbReference>
<proteinExistence type="predicted"/>
<dbReference type="InterPro" id="IPR011598">
    <property type="entry name" value="bHLH_dom"/>
</dbReference>
<dbReference type="Gene3D" id="4.10.280.10">
    <property type="entry name" value="Helix-loop-helix DNA-binding domain"/>
    <property type="match status" value="1"/>
</dbReference>
<dbReference type="PROSITE" id="PS50888">
    <property type="entry name" value="BHLH"/>
    <property type="match status" value="1"/>
</dbReference>
<keyword evidence="5" id="KW-0238">DNA-binding</keyword>
<dbReference type="Proteomes" id="UP000694892">
    <property type="component" value="Chromosome 3S"/>
</dbReference>
<evidence type="ECO:0000313" key="10">
    <source>
        <dbReference type="EMBL" id="OCT86829.1"/>
    </source>
</evidence>
<sequence length="283" mass="31910">MDGFSVAHHHQDCATLYPCGYPSSEGYSSLSPASSSDSSGQSPPYMPYIATQEIFGNIPAAYAQTTCQRSGLRHVQEKRGKKNTGKLPYSQRQSASEREKLRMRNLSKALQNLRRYLPPSVAPIDKTLTKIETLQLTISYISHLSAQLGLTEEILTQRRLAEIQRTNICPSGLSNCMDSTHRLCTRPEEDHFNPSSATTTVSFSETRCFPEPGYQGREAVCHQSSETPQLLMQGMTNPHYADPSTISQQYVTGLEHMIRCDNYYNLADIWRREQLQSQMDQTF</sequence>
<dbReference type="FunFam" id="4.10.280.10:FF:000047">
    <property type="entry name" value="mesoderm posterior protein 1"/>
    <property type="match status" value="1"/>
</dbReference>
<dbReference type="SUPFAM" id="SSF47459">
    <property type="entry name" value="HLH, helix-loop-helix DNA-binding domain"/>
    <property type="match status" value="1"/>
</dbReference>
<keyword evidence="4" id="KW-0805">Transcription regulation</keyword>
<evidence type="ECO:0000256" key="6">
    <source>
        <dbReference type="ARBA" id="ARBA00023163"/>
    </source>
</evidence>
<dbReference type="InterPro" id="IPR036638">
    <property type="entry name" value="HLH_DNA-bd_sf"/>
</dbReference>
<organism evidence="10 11">
    <name type="scientific">Xenopus laevis</name>
    <name type="common">African clawed frog</name>
    <dbReference type="NCBI Taxonomy" id="8355"/>
    <lineage>
        <taxon>Eukaryota</taxon>
        <taxon>Metazoa</taxon>
        <taxon>Chordata</taxon>
        <taxon>Craniata</taxon>
        <taxon>Vertebrata</taxon>
        <taxon>Euteleostomi</taxon>
        <taxon>Amphibia</taxon>
        <taxon>Batrachia</taxon>
        <taxon>Anura</taxon>
        <taxon>Pipoidea</taxon>
        <taxon>Pipidae</taxon>
        <taxon>Xenopodinae</taxon>
        <taxon>Xenopus</taxon>
        <taxon>Xenopus</taxon>
    </lineage>
</organism>
<dbReference type="GO" id="GO:0000981">
    <property type="term" value="F:DNA-binding transcription factor activity, RNA polymerase II-specific"/>
    <property type="evidence" value="ECO:0007669"/>
    <property type="project" value="TreeGrafter"/>
</dbReference>
<keyword evidence="6" id="KW-0804">Transcription</keyword>